<dbReference type="OrthoDB" id="137613at2"/>
<dbReference type="RefSeq" id="WP_073391881.1">
    <property type="nucleotide sequence ID" value="NZ_FQVU01000005.1"/>
</dbReference>
<evidence type="ECO:0000256" key="6">
    <source>
        <dbReference type="SAM" id="MobiDB-lite"/>
    </source>
</evidence>
<dbReference type="PIRSF" id="PIRSF006060">
    <property type="entry name" value="AA_transporter"/>
    <property type="match status" value="1"/>
</dbReference>
<feature type="transmembrane region" description="Helical" evidence="7">
    <location>
        <begin position="463"/>
        <end position="491"/>
    </location>
</feature>
<dbReference type="PANTHER" id="PTHR42770">
    <property type="entry name" value="AMINO ACID TRANSPORTER-RELATED"/>
    <property type="match status" value="1"/>
</dbReference>
<keyword evidence="3 7" id="KW-0812">Transmembrane</keyword>
<feature type="transmembrane region" description="Helical" evidence="7">
    <location>
        <begin position="402"/>
        <end position="427"/>
    </location>
</feature>
<evidence type="ECO:0000313" key="9">
    <source>
        <dbReference type="Proteomes" id="UP000186132"/>
    </source>
</evidence>
<feature type="transmembrane region" description="Helical" evidence="7">
    <location>
        <begin position="323"/>
        <end position="348"/>
    </location>
</feature>
<keyword evidence="5 7" id="KW-0472">Membrane</keyword>
<feature type="transmembrane region" description="Helical" evidence="7">
    <location>
        <begin position="78"/>
        <end position="101"/>
    </location>
</feature>
<feature type="region of interest" description="Disordered" evidence="6">
    <location>
        <begin position="1"/>
        <end position="39"/>
    </location>
</feature>
<keyword evidence="4 7" id="KW-1133">Transmembrane helix</keyword>
<evidence type="ECO:0000256" key="2">
    <source>
        <dbReference type="ARBA" id="ARBA00022475"/>
    </source>
</evidence>
<comment type="subcellular location">
    <subcellularLocation>
        <location evidence="1">Cell membrane</location>
        <topology evidence="1">Multi-pass membrane protein</topology>
    </subcellularLocation>
</comment>
<dbReference type="InterPro" id="IPR002293">
    <property type="entry name" value="AA/rel_permease1"/>
</dbReference>
<dbReference type="GO" id="GO:0005886">
    <property type="term" value="C:plasma membrane"/>
    <property type="evidence" value="ECO:0007669"/>
    <property type="project" value="UniProtKB-SubCell"/>
</dbReference>
<dbReference type="Gene3D" id="1.20.1740.10">
    <property type="entry name" value="Amino acid/polyamine transporter I"/>
    <property type="match status" value="1"/>
</dbReference>
<gene>
    <name evidence="8" type="ORF">SAMN05443575_3721</name>
</gene>
<evidence type="ECO:0000256" key="1">
    <source>
        <dbReference type="ARBA" id="ARBA00004651"/>
    </source>
</evidence>
<feature type="transmembrane region" description="Helical" evidence="7">
    <location>
        <begin position="229"/>
        <end position="248"/>
    </location>
</feature>
<feature type="transmembrane region" description="Helical" evidence="7">
    <location>
        <begin position="268"/>
        <end position="288"/>
    </location>
</feature>
<feature type="transmembrane region" description="Helical" evidence="7">
    <location>
        <begin position="369"/>
        <end position="390"/>
    </location>
</feature>
<feature type="transmembrane region" description="Helical" evidence="7">
    <location>
        <begin position="189"/>
        <end position="209"/>
    </location>
</feature>
<sequence length="517" mass="54510">MTIPEDAPPLPRERVPAPLPDALPDAPHDAPPDRRRHHGLKRNTLGVPSIFFYIIAAASPLTVVIALFPIMISAGNGIGMPGAFVLAAVILMIFAVGYVAMSRHVTNAGAFYAYVTLGLGRVPGLGSAFLATFAYTAIQAGLYGGFGYYASALIDDLTGASVPWWVCAIVAMIACLGLGIQGVHSGAKVLGVFMTLEVTMIVVLSAFGLSGKVTPVSDFSVEPFAPHAVFGAGLGVALMFAHASFIGFEGSAIYSEEARDPKRTIPRATYISVAFMGLLYAASGWLVVNAVGLNEVIGLSDRTGGNFIFAVSDELIGGGVTRIYQILIVTATLAAIVTFHNNVARYLFSLGRQSLLWQPLGWTTARRQTPWVASIVQTASVLIVVVVFAALGQDPFATLFTWATGIGAIAVIASQLLAAVAVLVFFARTKLDDRVWNTRVAPVLAIIGLAVLLTFTLRSLDVLLAVSGGVAVLMVSLVFVAFAGGALYGLYLRATDRTRYEGLTHALADDDSVDHAH</sequence>
<keyword evidence="2" id="KW-1003">Cell membrane</keyword>
<dbReference type="Pfam" id="PF13520">
    <property type="entry name" value="AA_permease_2"/>
    <property type="match status" value="1"/>
</dbReference>
<evidence type="ECO:0000313" key="8">
    <source>
        <dbReference type="EMBL" id="SHH32693.1"/>
    </source>
</evidence>
<accession>A0A1M5S409</accession>
<organism evidence="8 9">
    <name type="scientific">Jatrophihabitans endophyticus</name>
    <dbReference type="NCBI Taxonomy" id="1206085"/>
    <lineage>
        <taxon>Bacteria</taxon>
        <taxon>Bacillati</taxon>
        <taxon>Actinomycetota</taxon>
        <taxon>Actinomycetes</taxon>
        <taxon>Jatrophihabitantales</taxon>
        <taxon>Jatrophihabitantaceae</taxon>
        <taxon>Jatrophihabitans</taxon>
    </lineage>
</organism>
<feature type="transmembrane region" description="Helical" evidence="7">
    <location>
        <begin position="50"/>
        <end position="72"/>
    </location>
</feature>
<name>A0A1M5S409_9ACTN</name>
<dbReference type="AlphaFoldDB" id="A0A1M5S409"/>
<dbReference type="PANTHER" id="PTHR42770:SF16">
    <property type="entry name" value="AMINO ACID PERMEASE"/>
    <property type="match status" value="1"/>
</dbReference>
<keyword evidence="9" id="KW-1185">Reference proteome</keyword>
<protein>
    <submittedName>
        <fullName evidence="8">Amino acid/polyamine/organocation transporter, APC superfamily</fullName>
    </submittedName>
</protein>
<feature type="compositionally biased region" description="Pro residues" evidence="6">
    <location>
        <begin position="1"/>
        <end position="10"/>
    </location>
</feature>
<feature type="transmembrane region" description="Helical" evidence="7">
    <location>
        <begin position="162"/>
        <end position="180"/>
    </location>
</feature>
<evidence type="ECO:0000256" key="3">
    <source>
        <dbReference type="ARBA" id="ARBA00022692"/>
    </source>
</evidence>
<evidence type="ECO:0000256" key="7">
    <source>
        <dbReference type="SAM" id="Phobius"/>
    </source>
</evidence>
<dbReference type="STRING" id="1206085.SAMN05443575_3721"/>
<feature type="transmembrane region" description="Helical" evidence="7">
    <location>
        <begin position="122"/>
        <end position="142"/>
    </location>
</feature>
<evidence type="ECO:0000256" key="5">
    <source>
        <dbReference type="ARBA" id="ARBA00023136"/>
    </source>
</evidence>
<dbReference type="EMBL" id="FQVU01000005">
    <property type="protein sequence ID" value="SHH32693.1"/>
    <property type="molecule type" value="Genomic_DNA"/>
</dbReference>
<evidence type="ECO:0000256" key="4">
    <source>
        <dbReference type="ARBA" id="ARBA00022989"/>
    </source>
</evidence>
<dbReference type="GO" id="GO:0022857">
    <property type="term" value="F:transmembrane transporter activity"/>
    <property type="evidence" value="ECO:0007669"/>
    <property type="project" value="InterPro"/>
</dbReference>
<reference evidence="9" key="1">
    <citation type="submission" date="2016-11" db="EMBL/GenBank/DDBJ databases">
        <authorList>
            <person name="Varghese N."/>
            <person name="Submissions S."/>
        </authorList>
    </citation>
    <scope>NUCLEOTIDE SEQUENCE [LARGE SCALE GENOMIC DNA]</scope>
    <source>
        <strain evidence="9">DSM 45627</strain>
    </source>
</reference>
<dbReference type="Proteomes" id="UP000186132">
    <property type="component" value="Unassembled WGS sequence"/>
</dbReference>
<proteinExistence type="predicted"/>
<feature type="transmembrane region" description="Helical" evidence="7">
    <location>
        <begin position="439"/>
        <end position="457"/>
    </location>
</feature>
<dbReference type="InterPro" id="IPR050367">
    <property type="entry name" value="APC_superfamily"/>
</dbReference>